<dbReference type="RefSeq" id="WP_308424258.1">
    <property type="nucleotide sequence ID" value="NZ_BMKR01000030.1"/>
</dbReference>
<dbReference type="EMBL" id="BMKR01000030">
    <property type="protein sequence ID" value="GGG00739.1"/>
    <property type="molecule type" value="Genomic_DNA"/>
</dbReference>
<accession>A0A917FS17</accession>
<reference evidence="3" key="1">
    <citation type="journal article" date="2014" name="Int. J. Syst. Evol. Microbiol.">
        <title>Complete genome sequence of Corynebacterium casei LMG S-19264T (=DSM 44701T), isolated from a smear-ripened cheese.</title>
        <authorList>
            <consortium name="US DOE Joint Genome Institute (JGI-PGF)"/>
            <person name="Walter F."/>
            <person name="Albersmeier A."/>
            <person name="Kalinowski J."/>
            <person name="Ruckert C."/>
        </authorList>
    </citation>
    <scope>NUCLEOTIDE SEQUENCE</scope>
    <source>
        <strain evidence="3">CGMCC 1.16134</strain>
    </source>
</reference>
<gene>
    <name evidence="3" type="ORF">GCM10010912_51980</name>
</gene>
<dbReference type="SUPFAM" id="SSF88874">
    <property type="entry name" value="Receptor-binding domain of short tail fibre protein gp12"/>
    <property type="match status" value="2"/>
</dbReference>
<feature type="transmembrane region" description="Helical" evidence="1">
    <location>
        <begin position="12"/>
        <end position="34"/>
    </location>
</feature>
<keyword evidence="1" id="KW-0472">Membrane</keyword>
<keyword evidence="1" id="KW-0812">Transmembrane</keyword>
<proteinExistence type="predicted"/>
<name>A0A917FS17_9BACL</name>
<protein>
    <recommendedName>
        <fullName evidence="2">Phage tail collar domain-containing protein</fullName>
    </recommendedName>
</protein>
<evidence type="ECO:0000259" key="2">
    <source>
        <dbReference type="Pfam" id="PF07484"/>
    </source>
</evidence>
<reference evidence="3" key="2">
    <citation type="submission" date="2020-09" db="EMBL/GenBank/DDBJ databases">
        <authorList>
            <person name="Sun Q."/>
            <person name="Zhou Y."/>
        </authorList>
    </citation>
    <scope>NUCLEOTIDE SEQUENCE</scope>
    <source>
        <strain evidence="3">CGMCC 1.16134</strain>
    </source>
</reference>
<feature type="domain" description="Phage tail collar" evidence="2">
    <location>
        <begin position="216"/>
        <end position="272"/>
    </location>
</feature>
<dbReference type="Pfam" id="PF07484">
    <property type="entry name" value="Collar"/>
    <property type="match status" value="2"/>
</dbReference>
<dbReference type="AlphaFoldDB" id="A0A917FS17"/>
<organism evidence="3 4">
    <name type="scientific">Paenibacillus albidus</name>
    <dbReference type="NCBI Taxonomy" id="2041023"/>
    <lineage>
        <taxon>Bacteria</taxon>
        <taxon>Bacillati</taxon>
        <taxon>Bacillota</taxon>
        <taxon>Bacilli</taxon>
        <taxon>Bacillales</taxon>
        <taxon>Paenibacillaceae</taxon>
        <taxon>Paenibacillus</taxon>
    </lineage>
</organism>
<evidence type="ECO:0000313" key="3">
    <source>
        <dbReference type="EMBL" id="GGG00739.1"/>
    </source>
</evidence>
<keyword evidence="1" id="KW-1133">Transmembrane helix</keyword>
<dbReference type="InterPro" id="IPR006311">
    <property type="entry name" value="TAT_signal"/>
</dbReference>
<comment type="caution">
    <text evidence="3">The sequence shown here is derived from an EMBL/GenBank/DDBJ whole genome shotgun (WGS) entry which is preliminary data.</text>
</comment>
<evidence type="ECO:0000256" key="1">
    <source>
        <dbReference type="SAM" id="Phobius"/>
    </source>
</evidence>
<dbReference type="Gene3D" id="3.90.1340.10">
    <property type="entry name" value="Phage tail collar domain"/>
    <property type="match status" value="2"/>
</dbReference>
<keyword evidence="4" id="KW-1185">Reference proteome</keyword>
<evidence type="ECO:0000313" key="4">
    <source>
        <dbReference type="Proteomes" id="UP000637643"/>
    </source>
</evidence>
<dbReference type="InterPro" id="IPR011083">
    <property type="entry name" value="Phage_tail_collar_dom"/>
</dbReference>
<dbReference type="NCBIfam" id="TIGR01409">
    <property type="entry name" value="TAT_signal_seq"/>
    <property type="match status" value="1"/>
</dbReference>
<dbReference type="InterPro" id="IPR037053">
    <property type="entry name" value="Phage_tail_collar_dom_sf"/>
</dbReference>
<dbReference type="Proteomes" id="UP000637643">
    <property type="component" value="Unassembled WGS sequence"/>
</dbReference>
<dbReference type="PROSITE" id="PS51318">
    <property type="entry name" value="TAT"/>
    <property type="match status" value="1"/>
</dbReference>
<feature type="domain" description="Phage tail collar" evidence="2">
    <location>
        <begin position="50"/>
        <end position="105"/>
    </location>
</feature>
<sequence>MDKNKKISRREFLAKAGAGAALMAMSGAGLNWLAGTKTAYASDIYQPIVGEISMFAGNFAPQGWAICDGSVLHISQNEVLFQLIGTTYGGDGQVTFQLPDLRGRAAMHVSPQTPLGSSGGVESVTLKSSEMPAHTHDVYGHASWGNKNSPEGAVWAKSSASNYMEGGTAGNMGRSEVKMAGEGLPHDNMMPYLPINFVIALEGMYPSVMNADSYLGEIRLVAFNMIPNGWYACNGAILSIQNNTALFSILGTMYGGNGSTTFALPDLQARVPVHYNSNYPLGYKGGERNHTLTVQELPAHNHSISATTTAVDTASPVDAGFGATPVSAYHHTPDVKMGDALLPSGSSQPHENMQPYLTLNYLICGAGIFPSRS</sequence>
<dbReference type="InterPro" id="IPR019546">
    <property type="entry name" value="TAT_signal_bac_arc"/>
</dbReference>